<name>A0ACB5TPM6_AMBMO</name>
<keyword evidence="2" id="KW-1185">Reference proteome</keyword>
<reference evidence="1" key="1">
    <citation type="submission" date="2023-04" db="EMBL/GenBank/DDBJ databases">
        <title>Ambrosiozyma monospora NBRC 10751.</title>
        <authorList>
            <person name="Ichikawa N."/>
            <person name="Sato H."/>
            <person name="Tonouchi N."/>
        </authorList>
    </citation>
    <scope>NUCLEOTIDE SEQUENCE</scope>
    <source>
        <strain evidence="1">NBRC 10751</strain>
    </source>
</reference>
<sequence length="177" mass="18215">MVWVTIVENCDGACYTTEVTCVANTCTCDKFSTIVEVSTYTTTITVPATTSTSVNVIETTVSTVDIVGSPSAVVSVYTITVLVSYSATVVTETCVPGGYAVTITSASTITSPAGGEGGNGGNGGVPTTLTTSIKTIPTKYPTTYISGSVVDTMVSNVNLSLLHVPTQFVRIMTSLLL</sequence>
<accession>A0ACB5TPM6</accession>
<gene>
    <name evidence="1" type="ORF">Amon02_000904500</name>
</gene>
<dbReference type="EMBL" id="BSXS01008317">
    <property type="protein sequence ID" value="GME92148.1"/>
    <property type="molecule type" value="Genomic_DNA"/>
</dbReference>
<evidence type="ECO:0000313" key="1">
    <source>
        <dbReference type="EMBL" id="GME92148.1"/>
    </source>
</evidence>
<proteinExistence type="predicted"/>
<comment type="caution">
    <text evidence="1">The sequence shown here is derived from an EMBL/GenBank/DDBJ whole genome shotgun (WGS) entry which is preliminary data.</text>
</comment>
<evidence type="ECO:0000313" key="2">
    <source>
        <dbReference type="Proteomes" id="UP001165064"/>
    </source>
</evidence>
<dbReference type="Proteomes" id="UP001165064">
    <property type="component" value="Unassembled WGS sequence"/>
</dbReference>
<organism evidence="1 2">
    <name type="scientific">Ambrosiozyma monospora</name>
    <name type="common">Yeast</name>
    <name type="synonym">Endomycopsis monosporus</name>
    <dbReference type="NCBI Taxonomy" id="43982"/>
    <lineage>
        <taxon>Eukaryota</taxon>
        <taxon>Fungi</taxon>
        <taxon>Dikarya</taxon>
        <taxon>Ascomycota</taxon>
        <taxon>Saccharomycotina</taxon>
        <taxon>Pichiomycetes</taxon>
        <taxon>Pichiales</taxon>
        <taxon>Pichiaceae</taxon>
        <taxon>Ambrosiozyma</taxon>
    </lineage>
</organism>
<protein>
    <submittedName>
        <fullName evidence="1">Unnamed protein product</fullName>
    </submittedName>
</protein>